<keyword evidence="1" id="KW-0812">Transmembrane</keyword>
<gene>
    <name evidence="3" type="ORF">G3446_25210</name>
</gene>
<evidence type="ECO:0000313" key="4">
    <source>
        <dbReference type="Proteomes" id="UP000483379"/>
    </source>
</evidence>
<comment type="caution">
    <text evidence="3">The sequence shown here is derived from an EMBL/GenBank/DDBJ whole genome shotgun (WGS) entry which is preliminary data.</text>
</comment>
<feature type="domain" description="Inner membrane protein YgaP-like transmembrane" evidence="2">
    <location>
        <begin position="5"/>
        <end position="62"/>
    </location>
</feature>
<dbReference type="RefSeq" id="WP_164456439.1">
    <property type="nucleotide sequence ID" value="NZ_JAAIJQ010000151.1"/>
</dbReference>
<protein>
    <submittedName>
        <fullName evidence="3">DUF2892 domain-containing protein</fullName>
    </submittedName>
</protein>
<dbReference type="InterPro" id="IPR021309">
    <property type="entry name" value="YgaP-like_TM"/>
</dbReference>
<organism evidence="3 4">
    <name type="scientific">Thiorhodococcus minor</name>
    <dbReference type="NCBI Taxonomy" id="57489"/>
    <lineage>
        <taxon>Bacteria</taxon>
        <taxon>Pseudomonadati</taxon>
        <taxon>Pseudomonadota</taxon>
        <taxon>Gammaproteobacteria</taxon>
        <taxon>Chromatiales</taxon>
        <taxon>Chromatiaceae</taxon>
        <taxon>Thiorhodococcus</taxon>
    </lineage>
</organism>
<dbReference type="AlphaFoldDB" id="A0A6M0K5V0"/>
<evidence type="ECO:0000256" key="1">
    <source>
        <dbReference type="SAM" id="Phobius"/>
    </source>
</evidence>
<evidence type="ECO:0000259" key="2">
    <source>
        <dbReference type="Pfam" id="PF11127"/>
    </source>
</evidence>
<dbReference type="Pfam" id="PF11127">
    <property type="entry name" value="YgaP-like_TM"/>
    <property type="match status" value="1"/>
</dbReference>
<keyword evidence="1" id="KW-1133">Transmembrane helix</keyword>
<name>A0A6M0K5V0_9GAMM</name>
<dbReference type="EMBL" id="JAAIJQ010000151">
    <property type="protein sequence ID" value="NEV65110.1"/>
    <property type="molecule type" value="Genomic_DNA"/>
</dbReference>
<dbReference type="Proteomes" id="UP000483379">
    <property type="component" value="Unassembled WGS sequence"/>
</dbReference>
<keyword evidence="4" id="KW-1185">Reference proteome</keyword>
<proteinExistence type="predicted"/>
<reference evidence="3 4" key="1">
    <citation type="submission" date="2020-02" db="EMBL/GenBank/DDBJ databases">
        <title>Genome sequences of Thiorhodococcus mannitoliphagus and Thiorhodococcus minor, purple sulfur photosynthetic bacteria in the gammaproteobacterial family, Chromatiaceae.</title>
        <authorList>
            <person name="Aviles F.A."/>
            <person name="Meyer T.E."/>
            <person name="Kyndt J.A."/>
        </authorList>
    </citation>
    <scope>NUCLEOTIDE SEQUENCE [LARGE SCALE GENOMIC DNA]</scope>
    <source>
        <strain evidence="3 4">DSM 11518</strain>
    </source>
</reference>
<feature type="transmembrane region" description="Helical" evidence="1">
    <location>
        <begin position="39"/>
        <end position="58"/>
    </location>
</feature>
<feature type="transmembrane region" description="Helical" evidence="1">
    <location>
        <begin position="12"/>
        <end position="33"/>
    </location>
</feature>
<evidence type="ECO:0000313" key="3">
    <source>
        <dbReference type="EMBL" id="NEV65110.1"/>
    </source>
</evidence>
<sequence>MELVKNVGQQDRSIRLVAGGVAILFGIATGLWWLDIVGLILIATAYFGTCLAYIPLGVNTTEETSDKG</sequence>
<keyword evidence="1" id="KW-0472">Membrane</keyword>
<accession>A0A6M0K5V0</accession>